<feature type="region of interest" description="Disordered" evidence="1">
    <location>
        <begin position="30"/>
        <end position="50"/>
    </location>
</feature>
<feature type="compositionally biased region" description="Polar residues" evidence="1">
    <location>
        <begin position="41"/>
        <end position="50"/>
    </location>
</feature>
<dbReference type="AlphaFoldDB" id="A0A9D1QCQ6"/>
<reference evidence="3" key="1">
    <citation type="journal article" date="2021" name="PeerJ">
        <title>Extensive microbial diversity within the chicken gut microbiome revealed by metagenomics and culture.</title>
        <authorList>
            <person name="Gilroy R."/>
            <person name="Ravi A."/>
            <person name="Getino M."/>
            <person name="Pursley I."/>
            <person name="Horton D.L."/>
            <person name="Alikhan N.F."/>
            <person name="Baker D."/>
            <person name="Gharbi K."/>
            <person name="Hall N."/>
            <person name="Watson M."/>
            <person name="Adriaenssens E.M."/>
            <person name="Foster-Nyarko E."/>
            <person name="Jarju S."/>
            <person name="Secka A."/>
            <person name="Antonio M."/>
            <person name="Oren A."/>
            <person name="Chaudhuri R.R."/>
            <person name="La Ragione R."/>
            <person name="Hildebrand F."/>
            <person name="Pallen M.J."/>
        </authorList>
    </citation>
    <scope>NUCLEOTIDE SEQUENCE</scope>
    <source>
        <strain evidence="3">ChiBcec15-1070</strain>
    </source>
</reference>
<name>A0A9D1QCQ6_9BACT</name>
<gene>
    <name evidence="3" type="ORF">H9888_04655</name>
</gene>
<evidence type="ECO:0000256" key="1">
    <source>
        <dbReference type="SAM" id="MobiDB-lite"/>
    </source>
</evidence>
<feature type="domain" description="Ig protease IdeS" evidence="2">
    <location>
        <begin position="102"/>
        <end position="328"/>
    </location>
</feature>
<evidence type="ECO:0000313" key="3">
    <source>
        <dbReference type="EMBL" id="HIW10777.1"/>
    </source>
</evidence>
<dbReference type="EMBL" id="DXHL01000021">
    <property type="protein sequence ID" value="HIW10777.1"/>
    <property type="molecule type" value="Genomic_DNA"/>
</dbReference>
<dbReference type="GO" id="GO:0008233">
    <property type="term" value="F:peptidase activity"/>
    <property type="evidence" value="ECO:0007669"/>
    <property type="project" value="InterPro"/>
</dbReference>
<keyword evidence="3" id="KW-0378">Hydrolase</keyword>
<dbReference type="Pfam" id="PF09028">
    <property type="entry name" value="Mac-1"/>
    <property type="match status" value="1"/>
</dbReference>
<dbReference type="Gene3D" id="3.90.70.10">
    <property type="entry name" value="Cysteine proteinases"/>
    <property type="match status" value="1"/>
</dbReference>
<proteinExistence type="predicted"/>
<evidence type="ECO:0000259" key="2">
    <source>
        <dbReference type="Pfam" id="PF09028"/>
    </source>
</evidence>
<evidence type="ECO:0000313" key="4">
    <source>
        <dbReference type="Proteomes" id="UP000823926"/>
    </source>
</evidence>
<dbReference type="InterPro" id="IPR015117">
    <property type="entry name" value="IdeS"/>
</dbReference>
<protein>
    <submittedName>
        <fullName evidence="3">IdeS/Mac family cysteine endopeptidase</fullName>
        <ecNumber evidence="3">3.4.22.-</ecNumber>
    </submittedName>
</protein>
<dbReference type="SUPFAM" id="SSF54001">
    <property type="entry name" value="Cysteine proteinases"/>
    <property type="match status" value="1"/>
</dbReference>
<comment type="caution">
    <text evidence="3">The sequence shown here is derived from an EMBL/GenBank/DDBJ whole genome shotgun (WGS) entry which is preliminary data.</text>
</comment>
<organism evidence="3 4">
    <name type="scientific">Candidatus Rikenella faecigallinarum</name>
    <dbReference type="NCBI Taxonomy" id="2838745"/>
    <lineage>
        <taxon>Bacteria</taxon>
        <taxon>Pseudomonadati</taxon>
        <taxon>Bacteroidota</taxon>
        <taxon>Bacteroidia</taxon>
        <taxon>Bacteroidales</taxon>
        <taxon>Rikenellaceae</taxon>
        <taxon>Rikenella</taxon>
    </lineage>
</organism>
<dbReference type="EC" id="3.4.22.-" evidence="3"/>
<sequence length="383" mass="43526">MAPGQTTEGNSLTTFASGLQTTLRLTITESGTVEPDPDPSEPTNPDVANQTLWTYGVNVTPYPGKENMTSYPYPSASLHKFPAGQWFRWNMTYDESQYLTWVEGCGWYDCNKSYRYDENDANLCWAASASNMIIWWMVNNRPYIEAYTQRYGARVESTVTTGLYFDRPSDEFKPLYPEGVMGRNYPVNRAPVFEFFKSSFRDNGSWDAGGVNWFISGYQAPQMVSPKIQGFPGFFSEVFKKTDIIAVEANRWPDIDQFNDFIIDAFQNRKGLGFVVYDIAGPSTGNHSMVFWGADFDENGRASHIYYCDNNMSDQDPNGAAIKRVKVVYATEAGMGNTMYTFMQSLDDEEGNVKKKYKITALYSVDLRRDIWAKAFPDVKVED</sequence>
<reference evidence="3" key="2">
    <citation type="submission" date="2021-04" db="EMBL/GenBank/DDBJ databases">
        <authorList>
            <person name="Gilroy R."/>
        </authorList>
    </citation>
    <scope>NUCLEOTIDE SEQUENCE</scope>
    <source>
        <strain evidence="3">ChiBcec15-1070</strain>
    </source>
</reference>
<dbReference type="Proteomes" id="UP000823926">
    <property type="component" value="Unassembled WGS sequence"/>
</dbReference>
<dbReference type="InterPro" id="IPR038765">
    <property type="entry name" value="Papain-like_cys_pep_sf"/>
</dbReference>
<accession>A0A9D1QCQ6</accession>